<evidence type="ECO:0000259" key="2">
    <source>
        <dbReference type="Pfam" id="PF05029"/>
    </source>
</evidence>
<dbReference type="AlphaFoldDB" id="E9H6A2"/>
<dbReference type="Pfam" id="PF05029">
    <property type="entry name" value="TIMELESS_C"/>
    <property type="match status" value="1"/>
</dbReference>
<protein>
    <submittedName>
        <fullName evidence="3">Putative TIMELESS/TIM-1 protein</fullName>
    </submittedName>
</protein>
<dbReference type="OrthoDB" id="6429365at2759"/>
<dbReference type="InterPro" id="IPR044998">
    <property type="entry name" value="Timeless"/>
</dbReference>
<dbReference type="OMA" id="KWITTIA"/>
<keyword evidence="4" id="KW-1185">Reference proteome</keyword>
<accession>E9H6A2</accession>
<comment type="similarity">
    <text evidence="1">Belongs to the timeless family.</text>
</comment>
<dbReference type="KEGG" id="dpx:DAPPUDRAFT_308128"/>
<dbReference type="HOGENOM" id="CLU_412921_0_0_1"/>
<dbReference type="GO" id="GO:0006281">
    <property type="term" value="P:DNA repair"/>
    <property type="evidence" value="ECO:0000318"/>
    <property type="project" value="GO_Central"/>
</dbReference>
<dbReference type="STRING" id="6669.E9H6A2"/>
<dbReference type="Proteomes" id="UP000000305">
    <property type="component" value="Unassembled WGS sequence"/>
</dbReference>
<organism evidence="3 4">
    <name type="scientific">Daphnia pulex</name>
    <name type="common">Water flea</name>
    <dbReference type="NCBI Taxonomy" id="6669"/>
    <lineage>
        <taxon>Eukaryota</taxon>
        <taxon>Metazoa</taxon>
        <taxon>Ecdysozoa</taxon>
        <taxon>Arthropoda</taxon>
        <taxon>Crustacea</taxon>
        <taxon>Branchiopoda</taxon>
        <taxon>Diplostraca</taxon>
        <taxon>Cladocera</taxon>
        <taxon>Anomopoda</taxon>
        <taxon>Daphniidae</taxon>
        <taxon>Daphnia</taxon>
    </lineage>
</organism>
<name>E9H6A2_DAPPU</name>
<proteinExistence type="inferred from homology"/>
<dbReference type="InterPro" id="IPR007725">
    <property type="entry name" value="TIMELESS_C"/>
</dbReference>
<dbReference type="InParanoid" id="E9H6A2"/>
<gene>
    <name evidence="3" type="ORF">DAPPUDRAFT_308128</name>
</gene>
<dbReference type="GO" id="GO:0031298">
    <property type="term" value="C:replication fork protection complex"/>
    <property type="evidence" value="ECO:0000318"/>
    <property type="project" value="GO_Central"/>
</dbReference>
<dbReference type="PANTHER" id="PTHR22940">
    <property type="entry name" value="TIMEOUT/TIMELESS-2"/>
    <property type="match status" value="1"/>
</dbReference>
<dbReference type="PhylomeDB" id="E9H6A2"/>
<dbReference type="PANTHER" id="PTHR22940:SF5">
    <property type="entry name" value="PROTEIN TIMELESS"/>
    <property type="match status" value="1"/>
</dbReference>
<dbReference type="GO" id="GO:0003677">
    <property type="term" value="F:DNA binding"/>
    <property type="evidence" value="ECO:0000318"/>
    <property type="project" value="GO_Central"/>
</dbReference>
<feature type="domain" description="Timeless C-terminal" evidence="2">
    <location>
        <begin position="544"/>
        <end position="641"/>
    </location>
</feature>
<evidence type="ECO:0000256" key="1">
    <source>
        <dbReference type="ARBA" id="ARBA00008174"/>
    </source>
</evidence>
<evidence type="ECO:0000313" key="3">
    <source>
        <dbReference type="EMBL" id="EFX72619.1"/>
    </source>
</evidence>
<dbReference type="GO" id="GO:0009649">
    <property type="term" value="P:entrainment of circadian clock"/>
    <property type="evidence" value="ECO:0000318"/>
    <property type="project" value="GO_Central"/>
</dbReference>
<sequence>MDRITLQPVFNDLQRLLENESLSKEECRYISDSLIHFRNNLCISEEFANEVSGESIVTAVSNIIVRPNSFVGNFTYHRSDIGSHLPKNCILWNLFTLGIDRLLINLLAHAEKTKWITTIAELIALFYKERNDQNGVLNFLGIGVTASGDSDRPILSRSLENSANAHLKPTNRRRMSDDVTEFFQPEPTEKEMSKLLTQFTLNFLLRGYNILVSQLHEQLLLQKENNVNQNDKSDFVWFISYFLPFVSQLKMNLNLFKDIFTIDILCYLTWESVRQTEEFEMNSLRLSPPVDLKSNQRRLHRSVKAILEYLRILEEHTRPSNNFEKHGLRRELQERVCKQLCSYLPAARDIRQLFLLQLLQFNPDIQSRRYLCDVVTANHLLLLILERVPHEEPGGANFNLHQHLNQFCTKTIMARYGTALEGFRTNGPFVNDCIFTMLHHVGCDLREIALVCQPNIMRHFASIWQEAFQIADDWHDLISYAVHIFNLSRGKIGNISPDRETSEFLNPDDWRSMEFESLTSQTFNNDDDELENLRTDFESLLILLKGDGFQKQLDWIQSSLLTACAARLGIYSDHEFRHPITCLSLKLNTPCPIVPWTEAEASALSSKPFRFFLRQLGLFPSLPHAGTYPRIPLEWSPDTLYNVALSLGSVVHQQVDFDLSCVGKL</sequence>
<dbReference type="GO" id="GO:0043111">
    <property type="term" value="P:replication fork arrest"/>
    <property type="evidence" value="ECO:0000318"/>
    <property type="project" value="GO_Central"/>
</dbReference>
<evidence type="ECO:0000313" key="4">
    <source>
        <dbReference type="Proteomes" id="UP000000305"/>
    </source>
</evidence>
<dbReference type="EMBL" id="GL732597">
    <property type="protein sequence ID" value="EFX72619.1"/>
    <property type="molecule type" value="Genomic_DNA"/>
</dbReference>
<dbReference type="eggNOG" id="KOG1974">
    <property type="taxonomic scope" value="Eukaryota"/>
</dbReference>
<dbReference type="GO" id="GO:0000076">
    <property type="term" value="P:DNA replication checkpoint signaling"/>
    <property type="evidence" value="ECO:0000318"/>
    <property type="project" value="GO_Central"/>
</dbReference>
<reference evidence="3 4" key="1">
    <citation type="journal article" date="2011" name="Science">
        <title>The ecoresponsive genome of Daphnia pulex.</title>
        <authorList>
            <person name="Colbourne J.K."/>
            <person name="Pfrender M.E."/>
            <person name="Gilbert D."/>
            <person name="Thomas W.K."/>
            <person name="Tucker A."/>
            <person name="Oakley T.H."/>
            <person name="Tokishita S."/>
            <person name="Aerts A."/>
            <person name="Arnold G.J."/>
            <person name="Basu M.K."/>
            <person name="Bauer D.J."/>
            <person name="Caceres C.E."/>
            <person name="Carmel L."/>
            <person name="Casola C."/>
            <person name="Choi J.H."/>
            <person name="Detter J.C."/>
            <person name="Dong Q."/>
            <person name="Dusheyko S."/>
            <person name="Eads B.D."/>
            <person name="Frohlich T."/>
            <person name="Geiler-Samerotte K.A."/>
            <person name="Gerlach D."/>
            <person name="Hatcher P."/>
            <person name="Jogdeo S."/>
            <person name="Krijgsveld J."/>
            <person name="Kriventseva E.V."/>
            <person name="Kultz D."/>
            <person name="Laforsch C."/>
            <person name="Lindquist E."/>
            <person name="Lopez J."/>
            <person name="Manak J.R."/>
            <person name="Muller J."/>
            <person name="Pangilinan J."/>
            <person name="Patwardhan R.P."/>
            <person name="Pitluck S."/>
            <person name="Pritham E.J."/>
            <person name="Rechtsteiner A."/>
            <person name="Rho M."/>
            <person name="Rogozin I.B."/>
            <person name="Sakarya O."/>
            <person name="Salamov A."/>
            <person name="Schaack S."/>
            <person name="Shapiro H."/>
            <person name="Shiga Y."/>
            <person name="Skalitzky C."/>
            <person name="Smith Z."/>
            <person name="Souvorov A."/>
            <person name="Sung W."/>
            <person name="Tang Z."/>
            <person name="Tsuchiya D."/>
            <person name="Tu H."/>
            <person name="Vos H."/>
            <person name="Wang M."/>
            <person name="Wolf Y.I."/>
            <person name="Yamagata H."/>
            <person name="Yamada T."/>
            <person name="Ye Y."/>
            <person name="Shaw J.R."/>
            <person name="Andrews J."/>
            <person name="Crease T.J."/>
            <person name="Tang H."/>
            <person name="Lucas S.M."/>
            <person name="Robertson H.M."/>
            <person name="Bork P."/>
            <person name="Koonin E.V."/>
            <person name="Zdobnov E.M."/>
            <person name="Grigoriev I.V."/>
            <person name="Lynch M."/>
            <person name="Boore J.L."/>
        </authorList>
    </citation>
    <scope>NUCLEOTIDE SEQUENCE [LARGE SCALE GENOMIC DNA]</scope>
</reference>